<name>A0AAN9BKX2_9CAEN</name>
<keyword evidence="3" id="KW-0326">Glycosidase</keyword>
<dbReference type="Gene3D" id="3.40.50.1700">
    <property type="entry name" value="Glycoside hydrolase family 3 C-terminal domain"/>
    <property type="match status" value="1"/>
</dbReference>
<dbReference type="InterPro" id="IPR002772">
    <property type="entry name" value="Glyco_hydro_3_C"/>
</dbReference>
<dbReference type="GO" id="GO:0045493">
    <property type="term" value="P:xylan catabolic process"/>
    <property type="evidence" value="ECO:0007669"/>
    <property type="project" value="InterPro"/>
</dbReference>
<dbReference type="SMART" id="SM01217">
    <property type="entry name" value="Fn3_like"/>
    <property type="match status" value="1"/>
</dbReference>
<dbReference type="SUPFAM" id="SSF52279">
    <property type="entry name" value="Beta-D-glucan exohydrolase, C-terminal domain"/>
    <property type="match status" value="1"/>
</dbReference>
<keyword evidence="7" id="KW-1185">Reference proteome</keyword>
<protein>
    <recommendedName>
        <fullName evidence="5">Fibronectin type III-like domain-containing protein</fullName>
    </recommendedName>
</protein>
<comment type="caution">
    <text evidence="6">The sequence shown here is derived from an EMBL/GenBank/DDBJ whole genome shotgun (WGS) entry which is preliminary data.</text>
</comment>
<dbReference type="Pfam" id="PF14310">
    <property type="entry name" value="Fn3-like"/>
    <property type="match status" value="1"/>
</dbReference>
<feature type="chain" id="PRO_5042831861" description="Fibronectin type III-like domain-containing protein" evidence="4">
    <location>
        <begin position="20"/>
        <end position="744"/>
    </location>
</feature>
<evidence type="ECO:0000256" key="4">
    <source>
        <dbReference type="SAM" id="SignalP"/>
    </source>
</evidence>
<keyword evidence="2" id="KW-0378">Hydrolase</keyword>
<dbReference type="GO" id="GO:0009044">
    <property type="term" value="F:xylan 1,4-beta-xylosidase activity"/>
    <property type="evidence" value="ECO:0007669"/>
    <property type="project" value="InterPro"/>
</dbReference>
<dbReference type="GO" id="GO:0046556">
    <property type="term" value="F:alpha-L-arabinofuranosidase activity"/>
    <property type="evidence" value="ECO:0007669"/>
    <property type="project" value="TreeGrafter"/>
</dbReference>
<evidence type="ECO:0000313" key="6">
    <source>
        <dbReference type="EMBL" id="KAK7108023.1"/>
    </source>
</evidence>
<dbReference type="InterPro" id="IPR013783">
    <property type="entry name" value="Ig-like_fold"/>
</dbReference>
<feature type="signal peptide" evidence="4">
    <location>
        <begin position="1"/>
        <end position="19"/>
    </location>
</feature>
<organism evidence="6 7">
    <name type="scientific">Littorina saxatilis</name>
    <dbReference type="NCBI Taxonomy" id="31220"/>
    <lineage>
        <taxon>Eukaryota</taxon>
        <taxon>Metazoa</taxon>
        <taxon>Spiralia</taxon>
        <taxon>Lophotrochozoa</taxon>
        <taxon>Mollusca</taxon>
        <taxon>Gastropoda</taxon>
        <taxon>Caenogastropoda</taxon>
        <taxon>Littorinimorpha</taxon>
        <taxon>Littorinoidea</taxon>
        <taxon>Littorinidae</taxon>
        <taxon>Littorina</taxon>
    </lineage>
</organism>
<dbReference type="InterPro" id="IPR044993">
    <property type="entry name" value="BXL"/>
</dbReference>
<dbReference type="Pfam" id="PF00933">
    <property type="entry name" value="Glyco_hydro_3"/>
    <property type="match status" value="1"/>
</dbReference>
<dbReference type="InterPro" id="IPR026891">
    <property type="entry name" value="Fn3-like"/>
</dbReference>
<evidence type="ECO:0000256" key="3">
    <source>
        <dbReference type="ARBA" id="ARBA00023295"/>
    </source>
</evidence>
<evidence type="ECO:0000259" key="5">
    <source>
        <dbReference type="SMART" id="SM01217"/>
    </source>
</evidence>
<evidence type="ECO:0000313" key="7">
    <source>
        <dbReference type="Proteomes" id="UP001374579"/>
    </source>
</evidence>
<dbReference type="Gene3D" id="3.20.20.300">
    <property type="entry name" value="Glycoside hydrolase, family 3, N-terminal domain"/>
    <property type="match status" value="1"/>
</dbReference>
<dbReference type="InterPro" id="IPR001764">
    <property type="entry name" value="Glyco_hydro_3_N"/>
</dbReference>
<evidence type="ECO:0000256" key="2">
    <source>
        <dbReference type="ARBA" id="ARBA00022801"/>
    </source>
</evidence>
<dbReference type="EMBL" id="JBAMIC010000004">
    <property type="protein sequence ID" value="KAK7108023.1"/>
    <property type="molecule type" value="Genomic_DNA"/>
</dbReference>
<dbReference type="Pfam" id="PF01915">
    <property type="entry name" value="Glyco_hydro_3_C"/>
    <property type="match status" value="1"/>
</dbReference>
<dbReference type="InterPro" id="IPR036881">
    <property type="entry name" value="Glyco_hydro_3_C_sf"/>
</dbReference>
<feature type="domain" description="Fibronectin type III-like" evidence="5">
    <location>
        <begin position="657"/>
        <end position="725"/>
    </location>
</feature>
<dbReference type="Gene3D" id="2.60.40.10">
    <property type="entry name" value="Immunoglobulins"/>
    <property type="match status" value="1"/>
</dbReference>
<accession>A0AAN9BKX2</accession>
<gene>
    <name evidence="6" type="ORF">V1264_015826</name>
</gene>
<dbReference type="PRINTS" id="PR00133">
    <property type="entry name" value="GLHYDRLASE3"/>
</dbReference>
<dbReference type="GO" id="GO:0031222">
    <property type="term" value="P:arabinan catabolic process"/>
    <property type="evidence" value="ECO:0007669"/>
    <property type="project" value="TreeGrafter"/>
</dbReference>
<evidence type="ECO:0000256" key="1">
    <source>
        <dbReference type="ARBA" id="ARBA00022729"/>
    </source>
</evidence>
<dbReference type="SUPFAM" id="SSF51445">
    <property type="entry name" value="(Trans)glycosidases"/>
    <property type="match status" value="1"/>
</dbReference>
<reference evidence="6 7" key="1">
    <citation type="submission" date="2024-02" db="EMBL/GenBank/DDBJ databases">
        <title>Chromosome-scale genome assembly of the rough periwinkle Littorina saxatilis.</title>
        <authorList>
            <person name="De Jode A."/>
            <person name="Faria R."/>
            <person name="Formenti G."/>
            <person name="Sims Y."/>
            <person name="Smith T.P."/>
            <person name="Tracey A."/>
            <person name="Wood J.M.D."/>
            <person name="Zagrodzka Z.B."/>
            <person name="Johannesson K."/>
            <person name="Butlin R.K."/>
            <person name="Leder E.H."/>
        </authorList>
    </citation>
    <scope>NUCLEOTIDE SEQUENCE [LARGE SCALE GENOMIC DNA]</scope>
    <source>
        <strain evidence="6">Snail1</strain>
        <tissue evidence="6">Muscle</tissue>
    </source>
</reference>
<dbReference type="InterPro" id="IPR036962">
    <property type="entry name" value="Glyco_hydro_3_N_sf"/>
</dbReference>
<keyword evidence="1 4" id="KW-0732">Signal</keyword>
<dbReference type="AlphaFoldDB" id="A0AAN9BKX2"/>
<dbReference type="Proteomes" id="UP001374579">
    <property type="component" value="Unassembled WGS sequence"/>
</dbReference>
<proteinExistence type="predicted"/>
<sequence length="744" mass="80789">MVKVHLLIIVVLTTVASLGTVTLKDYPFRNVSLPWATRVDNLVSLLTLEEIELQMSRGGRGSLVSPAPPIPRLGVGPYSWNTECLHGIAYSGPATSFPMAIGLAATFSPELLYRVARATALELRAKYNDYMRHGVYGDGRGLSCFSPVVNIMRDPRWGRNAETYGEDPVFTGILATHFIHGLQGNDVDSRYIIASAGCKHFDAYAGPENIPTPRNKFDAQVSEVDWHQTFLPAFKACVDAGTYSLMCSENSVNGAPACANRRLLTEILRDELGFKGYVVSDEAALEHIVTDHQYVRTFTEAAAAAVNAGVNLEISGNLTHNVMMNIGEAVKAGLLNETTVRERIKPLLYTRMRLGEFDPPSMNPYSTLDLSIIQSPAHQALTLEAAMKSFVLLKNKDGFLPIKSYFNQVAVVGPFANDQEALYNNYAPTMNESLTVTPVEGLGKLASMVTWANGCVENPFGPLPCDDYNATAIKEAVTGADIVFVCLGTGLQVEREDNDRTDLDLPGGQIILLKDAITFANGAPVVLLLFNGGPLNVTWADQNPSVSAIMECWFPAQSTGTALLHVLTNEGGTSSPAGRLPSTWPLFYDQIPNMVNYSMSGRTYRYSNAPALYPFGFGLSYTTFRYSDFVVPKALTPGHDLDVTVTVTNTGSVSADEVTQIYVEWVQTSVATPRLQLVAVTRTTTAPGKGTTLHLTVPADYLAVYTRSGWAFLQCTVRVYAGGQQPSQRSVGSNVLIADVIMAK</sequence>
<dbReference type="PANTHER" id="PTHR42721:SF42">
    <property type="entry name" value="FIBRONECTIN TYPE III-LIKE DOMAIN-CONTAINING PROTEIN"/>
    <property type="match status" value="1"/>
</dbReference>
<dbReference type="PANTHER" id="PTHR42721">
    <property type="entry name" value="SUGAR HYDROLASE-RELATED"/>
    <property type="match status" value="1"/>
</dbReference>
<dbReference type="InterPro" id="IPR017853">
    <property type="entry name" value="GH"/>
</dbReference>